<dbReference type="InterPro" id="IPR013783">
    <property type="entry name" value="Ig-like_fold"/>
</dbReference>
<dbReference type="SMART" id="SM00089">
    <property type="entry name" value="PKD"/>
    <property type="match status" value="2"/>
</dbReference>
<protein>
    <recommendedName>
        <fullName evidence="3">PKD domain-containing protein</fullName>
    </recommendedName>
</protein>
<sequence>MPPTAAFSGTPTTGSAPLEVQFTDTSAGWPSSWYWDFGDGGTSTDRNPVHVYSSAGTYTVSLTATNADGSDTETRSGYITVTPPPPEAAFSGTLTSGTAPLTVSFTDASTGGPTGWAWFFGDETYGGAWTEQTGDAAWPERFQHDSVAMPDGSIVVMGGLDDEEDPLNDTWRSTDGGTTWTRQTEHAGWTARALHTSVALPDGSILLTGGDDESTWKNDAWRSADGGATWTQVTDSADWTGRRYHTAVALPDGSIVLTGGHDGVWKNDAWRSTDGGATWTELPDTGWPARSMFASVAASDGSIVLMGGFNGTAVFNDVWRLQPAGSTAENPTHTYTAPGTYSVALQVYNAGGSDIAQSTGYITVTASPTPTPTRRPSSGGGGGGSTGGPDGYNVGGDSVVSRVNVTGTGLEMLIVTGWKQSSPGAGIPPAPGTPYQYIDLVPARFETITGANITFTVPAAWLEEHGFTPEEIVLYHYNGTAWEALPTTIESVTGTTVTFTATTPGFSLFAISGVERGEEVVTTPTAAQTTPTAATTTSRAAAEPTVTQTAAAPAGEPAPEFPLGTVALVAGVILVLAGGGYLIRRWWIRRQNPALFRKYD</sequence>
<keyword evidence="5" id="KW-1185">Reference proteome</keyword>
<feature type="compositionally biased region" description="Low complexity" evidence="1">
    <location>
        <begin position="522"/>
        <end position="554"/>
    </location>
</feature>
<dbReference type="PANTHER" id="PTHR36842">
    <property type="entry name" value="PROTEIN TOLB HOMOLOG"/>
    <property type="match status" value="1"/>
</dbReference>
<feature type="compositionally biased region" description="Gly residues" evidence="1">
    <location>
        <begin position="378"/>
        <end position="394"/>
    </location>
</feature>
<dbReference type="InterPro" id="IPR022409">
    <property type="entry name" value="PKD/Chitinase_dom"/>
</dbReference>
<evidence type="ECO:0000256" key="2">
    <source>
        <dbReference type="SAM" id="Phobius"/>
    </source>
</evidence>
<dbReference type="InterPro" id="IPR026453">
    <property type="entry name" value="PGF_pre_PGF"/>
</dbReference>
<dbReference type="AlphaFoldDB" id="A0A0H1R646"/>
<dbReference type="Pfam" id="PF18911">
    <property type="entry name" value="PKD_4"/>
    <property type="match status" value="2"/>
</dbReference>
<dbReference type="InterPro" id="IPR035986">
    <property type="entry name" value="PKD_dom_sf"/>
</dbReference>
<feature type="region of interest" description="Disordered" evidence="1">
    <location>
        <begin position="521"/>
        <end position="554"/>
    </location>
</feature>
<name>A0A0H1R646_9EURY</name>
<proteinExistence type="predicted"/>
<keyword evidence="2" id="KW-0812">Transmembrane</keyword>
<dbReference type="Gene3D" id="2.60.40.10">
    <property type="entry name" value="Immunoglobulins"/>
    <property type="match status" value="3"/>
</dbReference>
<dbReference type="STRING" id="1550566.SZ63_03765"/>
<keyword evidence="2" id="KW-0472">Membrane</keyword>
<dbReference type="Pfam" id="PF24681">
    <property type="entry name" value="Kelch_KLHDC2_KLHL20_DRC7"/>
    <property type="match status" value="1"/>
</dbReference>
<evidence type="ECO:0000313" key="4">
    <source>
        <dbReference type="EMBL" id="KLK88177.1"/>
    </source>
</evidence>
<accession>A0A0H1R646</accession>
<dbReference type="NCBIfam" id="TIGR04213">
    <property type="entry name" value="PGF_pre_PGF"/>
    <property type="match status" value="1"/>
</dbReference>
<feature type="domain" description="PKD" evidence="3">
    <location>
        <begin position="319"/>
        <end position="369"/>
    </location>
</feature>
<dbReference type="PROSITE" id="PS50093">
    <property type="entry name" value="PKD"/>
    <property type="match status" value="3"/>
</dbReference>
<gene>
    <name evidence="4" type="ORF">SZ63_03765</name>
</gene>
<dbReference type="SUPFAM" id="SSF117281">
    <property type="entry name" value="Kelch motif"/>
    <property type="match status" value="1"/>
</dbReference>
<feature type="domain" description="PKD" evidence="3">
    <location>
        <begin position="86"/>
        <end position="122"/>
    </location>
</feature>
<dbReference type="Gene3D" id="2.130.10.80">
    <property type="entry name" value="Galactose oxidase/kelch, beta-propeller"/>
    <property type="match status" value="1"/>
</dbReference>
<dbReference type="CDD" id="cd15482">
    <property type="entry name" value="Sialidase_non-viral"/>
    <property type="match status" value="1"/>
</dbReference>
<evidence type="ECO:0000313" key="5">
    <source>
        <dbReference type="Proteomes" id="UP000035301"/>
    </source>
</evidence>
<dbReference type="PATRIC" id="fig|1550566.3.peg.808"/>
<feature type="domain" description="PKD" evidence="3">
    <location>
        <begin position="3"/>
        <end position="82"/>
    </location>
</feature>
<dbReference type="EMBL" id="JXOJ01000002">
    <property type="protein sequence ID" value="KLK88177.1"/>
    <property type="molecule type" value="Genomic_DNA"/>
</dbReference>
<dbReference type="CDD" id="cd00146">
    <property type="entry name" value="PKD"/>
    <property type="match status" value="2"/>
</dbReference>
<keyword evidence="2" id="KW-1133">Transmembrane helix</keyword>
<evidence type="ECO:0000256" key="1">
    <source>
        <dbReference type="SAM" id="MobiDB-lite"/>
    </source>
</evidence>
<dbReference type="InterPro" id="IPR037293">
    <property type="entry name" value="Gal_Oxidase_central_sf"/>
</dbReference>
<dbReference type="FunFam" id="2.60.40.10:FF:000270">
    <property type="entry name" value="Cell surface protein"/>
    <property type="match status" value="1"/>
</dbReference>
<feature type="region of interest" description="Disordered" evidence="1">
    <location>
        <begin position="363"/>
        <end position="395"/>
    </location>
</feature>
<reference evidence="4 5" key="1">
    <citation type="journal article" date="2015" name="Int. J. Syst. Evol. Microbiol.">
        <title>Methanoculleus sediminis sp. nov., a methanogen from sediments near a submarine mud volcano.</title>
        <authorList>
            <person name="Chen S.C."/>
            <person name="Chen M.F."/>
            <person name="Lai M.C."/>
            <person name="Weng C.Y."/>
            <person name="Wu S.Y."/>
            <person name="Lin S."/>
            <person name="Yang T.F."/>
            <person name="Chen P.C."/>
        </authorList>
    </citation>
    <scope>NUCLEOTIDE SEQUENCE [LARGE SCALE GENOMIC DNA]</scope>
    <source>
        <strain evidence="4 5">S3Fa</strain>
    </source>
</reference>
<feature type="transmembrane region" description="Helical" evidence="2">
    <location>
        <begin position="561"/>
        <end position="583"/>
    </location>
</feature>
<dbReference type="SUPFAM" id="SSF49299">
    <property type="entry name" value="PKD domain"/>
    <property type="match status" value="3"/>
</dbReference>
<dbReference type="Proteomes" id="UP000035301">
    <property type="component" value="Unassembled WGS sequence"/>
</dbReference>
<dbReference type="PANTHER" id="PTHR36842:SF1">
    <property type="entry name" value="PROTEIN TOLB"/>
    <property type="match status" value="1"/>
</dbReference>
<comment type="caution">
    <text evidence="4">The sequence shown here is derived from an EMBL/GenBank/DDBJ whole genome shotgun (WGS) entry which is preliminary data.</text>
</comment>
<evidence type="ECO:0000259" key="3">
    <source>
        <dbReference type="PROSITE" id="PS50093"/>
    </source>
</evidence>
<dbReference type="InterPro" id="IPR000601">
    <property type="entry name" value="PKD_dom"/>
</dbReference>
<dbReference type="InterPro" id="IPR015915">
    <property type="entry name" value="Kelch-typ_b-propeller"/>
</dbReference>
<organism evidence="4 5">
    <name type="scientific">Methanoculleus sediminis</name>
    <dbReference type="NCBI Taxonomy" id="1550566"/>
    <lineage>
        <taxon>Archaea</taxon>
        <taxon>Methanobacteriati</taxon>
        <taxon>Methanobacteriota</taxon>
        <taxon>Stenosarchaea group</taxon>
        <taxon>Methanomicrobia</taxon>
        <taxon>Methanomicrobiales</taxon>
        <taxon>Methanomicrobiaceae</taxon>
        <taxon>Methanoculleus</taxon>
    </lineage>
</organism>